<evidence type="ECO:0000313" key="2">
    <source>
        <dbReference type="Proteomes" id="UP001234989"/>
    </source>
</evidence>
<protein>
    <submittedName>
        <fullName evidence="1">Uncharacterized protein</fullName>
    </submittedName>
</protein>
<name>A0AAF0UTR1_SOLVR</name>
<sequence length="68" mass="7804">MISANAPRYFDDLLTSAGTWSSAKYTRPVSYVVQLEKLSTSKGWWCCSVLHQSEATRLFVHWIITLHD</sequence>
<evidence type="ECO:0000313" key="1">
    <source>
        <dbReference type="EMBL" id="WMV50951.1"/>
    </source>
</evidence>
<dbReference type="EMBL" id="CP133621">
    <property type="protein sequence ID" value="WMV50951.1"/>
    <property type="molecule type" value="Genomic_DNA"/>
</dbReference>
<proteinExistence type="predicted"/>
<reference evidence="1" key="1">
    <citation type="submission" date="2023-08" db="EMBL/GenBank/DDBJ databases">
        <title>A de novo genome assembly of Solanum verrucosum Schlechtendal, a Mexican diploid species geographically isolated from the other diploid A-genome species in potato relatives.</title>
        <authorList>
            <person name="Hosaka K."/>
        </authorList>
    </citation>
    <scope>NUCLEOTIDE SEQUENCE</scope>
    <source>
        <tissue evidence="1">Young leaves</tissue>
    </source>
</reference>
<dbReference type="Proteomes" id="UP001234989">
    <property type="component" value="Chromosome 10"/>
</dbReference>
<dbReference type="AlphaFoldDB" id="A0AAF0UTR1"/>
<accession>A0AAF0UTR1</accession>
<organism evidence="1 2">
    <name type="scientific">Solanum verrucosum</name>
    <dbReference type="NCBI Taxonomy" id="315347"/>
    <lineage>
        <taxon>Eukaryota</taxon>
        <taxon>Viridiplantae</taxon>
        <taxon>Streptophyta</taxon>
        <taxon>Embryophyta</taxon>
        <taxon>Tracheophyta</taxon>
        <taxon>Spermatophyta</taxon>
        <taxon>Magnoliopsida</taxon>
        <taxon>eudicotyledons</taxon>
        <taxon>Gunneridae</taxon>
        <taxon>Pentapetalae</taxon>
        <taxon>asterids</taxon>
        <taxon>lamiids</taxon>
        <taxon>Solanales</taxon>
        <taxon>Solanaceae</taxon>
        <taxon>Solanoideae</taxon>
        <taxon>Solaneae</taxon>
        <taxon>Solanum</taxon>
    </lineage>
</organism>
<keyword evidence="2" id="KW-1185">Reference proteome</keyword>
<gene>
    <name evidence="1" type="ORF">MTR67_044336</name>
</gene>